<protein>
    <submittedName>
        <fullName evidence="1">Terminase</fullName>
    </submittedName>
</protein>
<organism evidence="1">
    <name type="scientific">uncultured marine virus</name>
    <dbReference type="NCBI Taxonomy" id="186617"/>
    <lineage>
        <taxon>Viruses</taxon>
        <taxon>environmental samples</taxon>
    </lineage>
</organism>
<name>A0A0F7L718_9VIRU</name>
<sequence>MSFENRIPPGVFPSPVRSCWNALHFGHGTNQPRLSPSNRCFSMYDSPFSVGVDISRTFEPI</sequence>
<accession>A0A0F7L718</accession>
<reference evidence="1" key="1">
    <citation type="journal article" date="2015" name="Front. Microbiol.">
        <title>Combining genomic sequencing methods to explore viral diversity and reveal potential virus-host interactions.</title>
        <authorList>
            <person name="Chow C.E."/>
            <person name="Winget D.M."/>
            <person name="White R.A.III."/>
            <person name="Hallam S.J."/>
            <person name="Suttle C.A."/>
        </authorList>
    </citation>
    <scope>NUCLEOTIDE SEQUENCE</scope>
    <source>
        <strain evidence="1">Oxic1_8</strain>
    </source>
</reference>
<reference evidence="1" key="2">
    <citation type="submission" date="2015-03" db="EMBL/GenBank/DDBJ databases">
        <authorList>
            <person name="Chow C.-E.T."/>
            <person name="Winget D.M."/>
            <person name="White R.A.III."/>
            <person name="Hallam S.J."/>
            <person name="Suttle C.A."/>
        </authorList>
    </citation>
    <scope>NUCLEOTIDE SEQUENCE</scope>
    <source>
        <strain evidence="1">Oxic1_8</strain>
    </source>
</reference>
<proteinExistence type="predicted"/>
<evidence type="ECO:0000313" key="1">
    <source>
        <dbReference type="EMBL" id="AKH48339.1"/>
    </source>
</evidence>
<dbReference type="EMBL" id="KR029603">
    <property type="protein sequence ID" value="AKH48339.1"/>
    <property type="molecule type" value="Genomic_DNA"/>
</dbReference>